<dbReference type="Proteomes" id="UP001652642">
    <property type="component" value="Chromosome 10"/>
</dbReference>
<dbReference type="Pfam" id="PF05039">
    <property type="entry name" value="Agouti"/>
    <property type="match status" value="1"/>
</dbReference>
<dbReference type="InterPro" id="IPR027300">
    <property type="entry name" value="Agouti_dom"/>
</dbReference>
<dbReference type="OrthoDB" id="9942042at2759"/>
<dbReference type="InParanoid" id="A0A6J0U2H1"/>
<feature type="disulfide bond" evidence="6">
    <location>
        <begin position="118"/>
        <end position="125"/>
    </location>
</feature>
<gene>
    <name evidence="10" type="primary">AGRP</name>
</gene>
<keyword evidence="5 6" id="KW-1015">Disulfide bond</keyword>
<dbReference type="AlphaFoldDB" id="A0A6J0U2H1"/>
<evidence type="ECO:0000256" key="7">
    <source>
        <dbReference type="SAM" id="SignalP"/>
    </source>
</evidence>
<keyword evidence="9" id="KW-1185">Reference proteome</keyword>
<sequence length="139" mass="15497">MLRMLLLSFGLLQGIPGLLASSPNHLDERGSILYEAGQSSYPSLLQMVREVPPPDFDRLALEMPVAQDDHVADISVMEQQGAPGPREERSPPRRCVRLQESCLGHRLPCCDPCATCYCRFFNANCFCKRLSNAFPCGRN</sequence>
<dbReference type="PANTHER" id="PTHR16551">
    <property type="entry name" value="AGOUTI RELATED"/>
    <property type="match status" value="1"/>
</dbReference>
<evidence type="ECO:0000256" key="2">
    <source>
        <dbReference type="ARBA" id="ARBA00022525"/>
    </source>
</evidence>
<keyword evidence="2" id="KW-0964">Secreted</keyword>
<dbReference type="GO" id="GO:0005184">
    <property type="term" value="F:neuropeptide hormone activity"/>
    <property type="evidence" value="ECO:0007669"/>
    <property type="project" value="TreeGrafter"/>
</dbReference>
<evidence type="ECO:0000256" key="1">
    <source>
        <dbReference type="ARBA" id="ARBA00004613"/>
    </source>
</evidence>
<dbReference type="GO" id="GO:0005615">
    <property type="term" value="C:extracellular space"/>
    <property type="evidence" value="ECO:0007669"/>
    <property type="project" value="TreeGrafter"/>
</dbReference>
<evidence type="ECO:0000313" key="9">
    <source>
        <dbReference type="Proteomes" id="UP001652642"/>
    </source>
</evidence>
<feature type="chain" id="PRO_5026897235" evidence="7">
    <location>
        <begin position="21"/>
        <end position="139"/>
    </location>
</feature>
<organism evidence="9 10">
    <name type="scientific">Pogona vitticeps</name>
    <name type="common">central bearded dragon</name>
    <dbReference type="NCBI Taxonomy" id="103695"/>
    <lineage>
        <taxon>Eukaryota</taxon>
        <taxon>Metazoa</taxon>
        <taxon>Chordata</taxon>
        <taxon>Craniata</taxon>
        <taxon>Vertebrata</taxon>
        <taxon>Euteleostomi</taxon>
        <taxon>Lepidosauria</taxon>
        <taxon>Squamata</taxon>
        <taxon>Bifurcata</taxon>
        <taxon>Unidentata</taxon>
        <taxon>Episquamata</taxon>
        <taxon>Toxicofera</taxon>
        <taxon>Iguania</taxon>
        <taxon>Acrodonta</taxon>
        <taxon>Agamidae</taxon>
        <taxon>Amphibolurinae</taxon>
        <taxon>Pogona</taxon>
    </lineage>
</organism>
<proteinExistence type="predicted"/>
<dbReference type="RefSeq" id="XP_020653490.1">
    <property type="nucleotide sequence ID" value="XM_020797831.2"/>
</dbReference>
<dbReference type="PROSITE" id="PS60024">
    <property type="entry name" value="AGOUTI_1"/>
    <property type="match status" value="1"/>
</dbReference>
<keyword evidence="3 7" id="KW-0732">Signal</keyword>
<accession>A0A6J0U2H1</accession>
<feature type="domain" description="Agouti" evidence="8">
    <location>
        <begin position="95"/>
        <end position="136"/>
    </location>
</feature>
<dbReference type="KEGG" id="pvt:110081257"/>
<feature type="disulfide bond" evidence="6">
    <location>
        <begin position="102"/>
        <end position="116"/>
    </location>
</feature>
<evidence type="ECO:0000256" key="4">
    <source>
        <dbReference type="ARBA" id="ARBA00022854"/>
    </source>
</evidence>
<dbReference type="GO" id="GO:0008343">
    <property type="term" value="P:adult feeding behavior"/>
    <property type="evidence" value="ECO:0007669"/>
    <property type="project" value="TreeGrafter"/>
</dbReference>
<comment type="subcellular location">
    <subcellularLocation>
        <location evidence="1">Secreted</location>
    </subcellularLocation>
</comment>
<feature type="disulfide bond" evidence="6">
    <location>
        <begin position="109"/>
        <end position="127"/>
    </location>
</feature>
<dbReference type="PANTHER" id="PTHR16551:SF4">
    <property type="entry name" value="AGOUTI-RELATED PROTEIN"/>
    <property type="match status" value="1"/>
</dbReference>
<reference evidence="10" key="1">
    <citation type="submission" date="2025-08" db="UniProtKB">
        <authorList>
            <consortium name="RefSeq"/>
        </authorList>
    </citation>
    <scope>IDENTIFICATION</scope>
</reference>
<evidence type="ECO:0000313" key="10">
    <source>
        <dbReference type="RefSeq" id="XP_020653490.1"/>
    </source>
</evidence>
<dbReference type="GO" id="GO:0007218">
    <property type="term" value="P:neuropeptide signaling pathway"/>
    <property type="evidence" value="ECO:0007669"/>
    <property type="project" value="TreeGrafter"/>
</dbReference>
<evidence type="ECO:0000256" key="6">
    <source>
        <dbReference type="PROSITE-ProRule" id="PRU00494"/>
    </source>
</evidence>
<evidence type="ECO:0000256" key="3">
    <source>
        <dbReference type="ARBA" id="ARBA00022729"/>
    </source>
</evidence>
<dbReference type="InterPro" id="IPR007733">
    <property type="entry name" value="Agouti"/>
</dbReference>
<comment type="caution">
    <text evidence="6">Lacks conserved residue(s) required for the propagation of feature annotation.</text>
</comment>
<dbReference type="GO" id="GO:0070996">
    <property type="term" value="F:type 1 melanocortin receptor binding"/>
    <property type="evidence" value="ECO:0007669"/>
    <property type="project" value="TreeGrafter"/>
</dbReference>
<dbReference type="SMART" id="SM00792">
    <property type="entry name" value="Agouti"/>
    <property type="match status" value="1"/>
</dbReference>
<dbReference type="Gene3D" id="4.10.760.10">
    <property type="entry name" value="Agouti domain"/>
    <property type="match status" value="1"/>
</dbReference>
<feature type="signal peptide" evidence="7">
    <location>
        <begin position="1"/>
        <end position="20"/>
    </location>
</feature>
<dbReference type="SUPFAM" id="SSF57055">
    <property type="entry name" value="Agouti-related protein"/>
    <property type="match status" value="1"/>
</dbReference>
<evidence type="ECO:0000256" key="5">
    <source>
        <dbReference type="ARBA" id="ARBA00023157"/>
    </source>
</evidence>
<evidence type="ECO:0000259" key="8">
    <source>
        <dbReference type="PROSITE" id="PS51150"/>
    </source>
</evidence>
<dbReference type="GeneID" id="110081257"/>
<dbReference type="GO" id="GO:2000253">
    <property type="term" value="P:positive regulation of feeding behavior"/>
    <property type="evidence" value="ECO:0007669"/>
    <property type="project" value="TreeGrafter"/>
</dbReference>
<protein>
    <submittedName>
        <fullName evidence="10">Agouti-related protein</fullName>
    </submittedName>
</protein>
<dbReference type="GO" id="GO:0009755">
    <property type="term" value="P:hormone-mediated signaling pathway"/>
    <property type="evidence" value="ECO:0007669"/>
    <property type="project" value="InterPro"/>
</dbReference>
<keyword evidence="4" id="KW-0960">Knottin</keyword>
<name>A0A6J0U2H1_9SAUR</name>
<dbReference type="InterPro" id="IPR036836">
    <property type="entry name" value="Agouti_dom_sf"/>
</dbReference>
<dbReference type="PROSITE" id="PS51150">
    <property type="entry name" value="AGOUTI_2"/>
    <property type="match status" value="1"/>
</dbReference>
<feature type="disulfide bond" evidence="6">
    <location>
        <begin position="95"/>
        <end position="110"/>
    </location>
</feature>
<dbReference type="CTD" id="181"/>